<feature type="transmembrane region" description="Helical" evidence="7">
    <location>
        <begin position="112"/>
        <end position="138"/>
    </location>
</feature>
<feature type="transmembrane region" description="Helical" evidence="7">
    <location>
        <begin position="144"/>
        <end position="165"/>
    </location>
</feature>
<accession>A0A6M0RH70</accession>
<evidence type="ECO:0000256" key="5">
    <source>
        <dbReference type="ARBA" id="ARBA00023136"/>
    </source>
</evidence>
<dbReference type="Proteomes" id="UP000481033">
    <property type="component" value="Unassembled WGS sequence"/>
</dbReference>
<feature type="transmembrane region" description="Helical" evidence="7">
    <location>
        <begin position="39"/>
        <end position="64"/>
    </location>
</feature>
<proteinExistence type="predicted"/>
<feature type="compositionally biased region" description="Low complexity" evidence="6">
    <location>
        <begin position="349"/>
        <end position="366"/>
    </location>
</feature>
<dbReference type="GO" id="GO:0005886">
    <property type="term" value="C:plasma membrane"/>
    <property type="evidence" value="ECO:0007669"/>
    <property type="project" value="UniProtKB-SubCell"/>
</dbReference>
<evidence type="ECO:0000313" key="9">
    <source>
        <dbReference type="Proteomes" id="UP000481033"/>
    </source>
</evidence>
<protein>
    <submittedName>
        <fullName evidence="8">UPF0104 family protein</fullName>
    </submittedName>
</protein>
<sequence length="435" mass="47130">MVKRIFRWFLFGGILFFLAKTLKDHWQEVRTLEITSATLSLLTIALGISLIAHIWSGWVWHLILKTIGQPRDGRWSTAIYLKTNIAKYLPGNVWHFYGRVLALKSSGSSTGAAIVGVVLEPVLMAAAALGLAAISFSLTVGNQWLLVIPLGALVAMLVAIHPRFLNPLLRKLGKAKAQSQGLTVITSTLRMQSYPWHSLLGELGFVFLRGMGFIMTIVALQQGLQPSQFFTILGSFSLAWLLGLLVPGAPGGVGVFEAVAIALLGNQLPNGLLISSVALYRLVSTMAEALGAGLIWLEERIADVMAPMANMRKRLLLLPPAKDDISYEADEPMSALLETDPQEISEVSYVVPPQEPSSSEETSLPEITMYGEDPDADDLEGDFVGDELSEDPGEDAPAPVDLNKSGPMLPSFVPQAFKGEGEPTSKSFSPRNSSY</sequence>
<evidence type="ECO:0000256" key="1">
    <source>
        <dbReference type="ARBA" id="ARBA00004651"/>
    </source>
</evidence>
<name>A0A6M0RH70_9CYAN</name>
<comment type="subcellular location">
    <subcellularLocation>
        <location evidence="1">Cell membrane</location>
        <topology evidence="1">Multi-pass membrane protein</topology>
    </subcellularLocation>
</comment>
<evidence type="ECO:0000256" key="3">
    <source>
        <dbReference type="ARBA" id="ARBA00022692"/>
    </source>
</evidence>
<gene>
    <name evidence="8" type="ORF">DXZ20_07915</name>
</gene>
<evidence type="ECO:0000256" key="2">
    <source>
        <dbReference type="ARBA" id="ARBA00022475"/>
    </source>
</evidence>
<evidence type="ECO:0000256" key="7">
    <source>
        <dbReference type="SAM" id="Phobius"/>
    </source>
</evidence>
<evidence type="ECO:0000313" key="8">
    <source>
        <dbReference type="EMBL" id="NEZ55596.1"/>
    </source>
</evidence>
<feature type="compositionally biased region" description="Acidic residues" evidence="6">
    <location>
        <begin position="372"/>
        <end position="394"/>
    </location>
</feature>
<dbReference type="AlphaFoldDB" id="A0A6M0RH70"/>
<feature type="compositionally biased region" description="Polar residues" evidence="6">
    <location>
        <begin position="424"/>
        <end position="435"/>
    </location>
</feature>
<evidence type="ECO:0000256" key="4">
    <source>
        <dbReference type="ARBA" id="ARBA00022989"/>
    </source>
</evidence>
<evidence type="ECO:0000256" key="6">
    <source>
        <dbReference type="SAM" id="MobiDB-lite"/>
    </source>
</evidence>
<feature type="transmembrane region" description="Helical" evidence="7">
    <location>
        <begin position="199"/>
        <end position="220"/>
    </location>
</feature>
<keyword evidence="2" id="KW-1003">Cell membrane</keyword>
<organism evidence="8 9">
    <name type="scientific">Adonisia turfae CCMR0081</name>
    <dbReference type="NCBI Taxonomy" id="2292702"/>
    <lineage>
        <taxon>Bacteria</taxon>
        <taxon>Bacillati</taxon>
        <taxon>Cyanobacteriota</taxon>
        <taxon>Adonisia</taxon>
        <taxon>Adonisia turfae</taxon>
    </lineage>
</organism>
<dbReference type="EMBL" id="QXHD01000004">
    <property type="protein sequence ID" value="NEZ55596.1"/>
    <property type="molecule type" value="Genomic_DNA"/>
</dbReference>
<keyword evidence="4 7" id="KW-1133">Transmembrane helix</keyword>
<dbReference type="RefSeq" id="WP_163697505.1">
    <property type="nucleotide sequence ID" value="NZ_QXHD01000004.1"/>
</dbReference>
<dbReference type="Pfam" id="PF03706">
    <property type="entry name" value="LPG_synthase_TM"/>
    <property type="match status" value="1"/>
</dbReference>
<keyword evidence="5 7" id="KW-0472">Membrane</keyword>
<dbReference type="InterPro" id="IPR022791">
    <property type="entry name" value="L-PG_synthase/AglD"/>
</dbReference>
<feature type="transmembrane region" description="Helical" evidence="7">
    <location>
        <begin position="240"/>
        <end position="265"/>
    </location>
</feature>
<comment type="caution">
    <text evidence="8">The sequence shown here is derived from an EMBL/GenBank/DDBJ whole genome shotgun (WGS) entry which is preliminary data.</text>
</comment>
<keyword evidence="3 7" id="KW-0812">Transmembrane</keyword>
<keyword evidence="9" id="KW-1185">Reference proteome</keyword>
<reference evidence="8 9" key="1">
    <citation type="journal article" date="2020" name="Microb. Ecol.">
        <title>Ecogenomics of the Marine Benthic Filamentous Cyanobacterium Adonisia.</title>
        <authorList>
            <person name="Walter J.M."/>
            <person name="Coutinho F.H."/>
            <person name="Leomil L."/>
            <person name="Hargreaves P.I."/>
            <person name="Campeao M.E."/>
            <person name="Vieira V.V."/>
            <person name="Silva B.S."/>
            <person name="Fistarol G.O."/>
            <person name="Salomon P.S."/>
            <person name="Sawabe T."/>
            <person name="Mino S."/>
            <person name="Hosokawa M."/>
            <person name="Miyashita H."/>
            <person name="Maruyama F."/>
            <person name="van Verk M.C."/>
            <person name="Dutilh B.E."/>
            <person name="Thompson C.C."/>
            <person name="Thompson F.L."/>
        </authorList>
    </citation>
    <scope>NUCLEOTIDE SEQUENCE [LARGE SCALE GENOMIC DNA]</scope>
    <source>
        <strain evidence="8 9">CCMR0081</strain>
    </source>
</reference>
<feature type="region of interest" description="Disordered" evidence="6">
    <location>
        <begin position="349"/>
        <end position="435"/>
    </location>
</feature>